<feature type="domain" description="Hydantoinase B/oxoprolinase" evidence="2">
    <location>
        <begin position="2"/>
        <end position="182"/>
    </location>
</feature>
<dbReference type="GO" id="GO:0006749">
    <property type="term" value="P:glutathione metabolic process"/>
    <property type="evidence" value="ECO:0007669"/>
    <property type="project" value="TreeGrafter"/>
</dbReference>
<evidence type="ECO:0000256" key="1">
    <source>
        <dbReference type="SAM" id="MobiDB-lite"/>
    </source>
</evidence>
<dbReference type="Pfam" id="PF02538">
    <property type="entry name" value="Hydantoinase_B"/>
    <property type="match status" value="1"/>
</dbReference>
<evidence type="ECO:0000313" key="4">
    <source>
        <dbReference type="Proteomes" id="UP000295604"/>
    </source>
</evidence>
<dbReference type="PANTHER" id="PTHR11365:SF9">
    <property type="entry name" value="5-OXOPROLINASE"/>
    <property type="match status" value="1"/>
</dbReference>
<name>A0A4R8TD36_9PEZI</name>
<feature type="region of interest" description="Disordered" evidence="1">
    <location>
        <begin position="47"/>
        <end position="79"/>
    </location>
</feature>
<protein>
    <recommendedName>
        <fullName evidence="2">Hydantoinase B/oxoprolinase domain-containing protein</fullName>
    </recommendedName>
</protein>
<gene>
    <name evidence="3" type="ORF">C8034_v002314</name>
</gene>
<comment type="caution">
    <text evidence="3">The sequence shown here is derived from an EMBL/GenBank/DDBJ whole genome shotgun (WGS) entry which is preliminary data.</text>
</comment>
<evidence type="ECO:0000313" key="3">
    <source>
        <dbReference type="EMBL" id="TEA15760.1"/>
    </source>
</evidence>
<dbReference type="InterPro" id="IPR003692">
    <property type="entry name" value="Hydantoinase_B"/>
</dbReference>
<dbReference type="GO" id="GO:0005829">
    <property type="term" value="C:cytosol"/>
    <property type="evidence" value="ECO:0007669"/>
    <property type="project" value="TreeGrafter"/>
</dbReference>
<sequence>MYSGIIYCMRSLISADIPLNQGSLAPIKIHCPPNTILSPSLKAATVGSNVETPSAPPPQARAPATNLTFGRGGTDGKGEVTKGSGYFETIAGGSGAGPSWDGQSGVHTNVTNTRITDPEVPEKRYPVLLREFSIRRGSGGQGRRRGGDGCIRDIEFRRPMQVSILSERRGIAPYGMAGGGEG</sequence>
<dbReference type="PANTHER" id="PTHR11365">
    <property type="entry name" value="5-OXOPROLINASE RELATED"/>
    <property type="match status" value="1"/>
</dbReference>
<accession>A0A4R8TD36</accession>
<proteinExistence type="predicted"/>
<organism evidence="3 4">
    <name type="scientific">Colletotrichum sidae</name>
    <dbReference type="NCBI Taxonomy" id="1347389"/>
    <lineage>
        <taxon>Eukaryota</taxon>
        <taxon>Fungi</taxon>
        <taxon>Dikarya</taxon>
        <taxon>Ascomycota</taxon>
        <taxon>Pezizomycotina</taxon>
        <taxon>Sordariomycetes</taxon>
        <taxon>Hypocreomycetidae</taxon>
        <taxon>Glomerellales</taxon>
        <taxon>Glomerellaceae</taxon>
        <taxon>Colletotrichum</taxon>
        <taxon>Colletotrichum orbiculare species complex</taxon>
    </lineage>
</organism>
<evidence type="ECO:0000259" key="2">
    <source>
        <dbReference type="Pfam" id="PF02538"/>
    </source>
</evidence>
<dbReference type="EMBL" id="QAPF01000126">
    <property type="protein sequence ID" value="TEA15760.1"/>
    <property type="molecule type" value="Genomic_DNA"/>
</dbReference>
<dbReference type="AlphaFoldDB" id="A0A4R8TD36"/>
<reference evidence="3 4" key="1">
    <citation type="submission" date="2018-11" db="EMBL/GenBank/DDBJ databases">
        <title>Genome sequence and assembly of Colletotrichum sidae.</title>
        <authorList>
            <person name="Gan P."/>
            <person name="Shirasu K."/>
        </authorList>
    </citation>
    <scope>NUCLEOTIDE SEQUENCE [LARGE SCALE GENOMIC DNA]</scope>
    <source>
        <strain evidence="3 4">CBS 518.97</strain>
    </source>
</reference>
<dbReference type="Proteomes" id="UP000295604">
    <property type="component" value="Unassembled WGS sequence"/>
</dbReference>
<dbReference type="InterPro" id="IPR045079">
    <property type="entry name" value="Oxoprolinase-like"/>
</dbReference>
<dbReference type="GO" id="GO:0017168">
    <property type="term" value="F:5-oxoprolinase (ATP-hydrolyzing) activity"/>
    <property type="evidence" value="ECO:0007669"/>
    <property type="project" value="TreeGrafter"/>
</dbReference>
<keyword evidence="4" id="KW-1185">Reference proteome</keyword>